<proteinExistence type="predicted"/>
<dbReference type="EMBL" id="QVQW01000153">
    <property type="protein sequence ID" value="RKU39756.1"/>
    <property type="molecule type" value="Genomic_DNA"/>
</dbReference>
<dbReference type="Proteomes" id="UP000275385">
    <property type="component" value="Unassembled WGS sequence"/>
</dbReference>
<name>A0A420XVY2_9PEZI</name>
<evidence type="ECO:0000313" key="2">
    <source>
        <dbReference type="Proteomes" id="UP000275385"/>
    </source>
</evidence>
<keyword evidence="2" id="KW-1185">Reference proteome</keyword>
<accession>A0A420XVY2</accession>
<comment type="caution">
    <text evidence="1">The sequence shown here is derived from an EMBL/GenBank/DDBJ whole genome shotgun (WGS) entry which is preliminary data.</text>
</comment>
<dbReference type="AlphaFoldDB" id="A0A420XVY2"/>
<sequence>MDDPPPPVYEDVVAPQDVMAYIATNRLTGEERGETFEETLLFRLEELKRDQHMLAIAISRVHRRQRSFLRRLYLRMRASTSEPICTILRFCKTSLDAARSLERQNPTTLEERMKAAEHRRRAEWALEAHESLLDCLYVNGDVGGRYAEICFSKPSFVGPLDIDHLKELSTGRV</sequence>
<gene>
    <name evidence="1" type="ORF">DL546_000127</name>
</gene>
<evidence type="ECO:0000313" key="1">
    <source>
        <dbReference type="EMBL" id="RKU39756.1"/>
    </source>
</evidence>
<reference evidence="1 2" key="1">
    <citation type="submission" date="2018-08" db="EMBL/GenBank/DDBJ databases">
        <title>Draft genome of the lignicolous fungus Coniochaeta pulveracea.</title>
        <authorList>
            <person name="Borstlap C.J."/>
            <person name="De Witt R.N."/>
            <person name="Botha A."/>
            <person name="Volschenk H."/>
        </authorList>
    </citation>
    <scope>NUCLEOTIDE SEQUENCE [LARGE SCALE GENOMIC DNA]</scope>
    <source>
        <strain evidence="1 2">CAB683</strain>
    </source>
</reference>
<protein>
    <submittedName>
        <fullName evidence="1">Uncharacterized protein</fullName>
    </submittedName>
</protein>
<organism evidence="1 2">
    <name type="scientific">Coniochaeta pulveracea</name>
    <dbReference type="NCBI Taxonomy" id="177199"/>
    <lineage>
        <taxon>Eukaryota</taxon>
        <taxon>Fungi</taxon>
        <taxon>Dikarya</taxon>
        <taxon>Ascomycota</taxon>
        <taxon>Pezizomycotina</taxon>
        <taxon>Sordariomycetes</taxon>
        <taxon>Sordariomycetidae</taxon>
        <taxon>Coniochaetales</taxon>
        <taxon>Coniochaetaceae</taxon>
        <taxon>Coniochaeta</taxon>
    </lineage>
</organism>